<dbReference type="PROSITE" id="PS51194">
    <property type="entry name" value="HELICASE_CTER"/>
    <property type="match status" value="1"/>
</dbReference>
<evidence type="ECO:0000259" key="2">
    <source>
        <dbReference type="PROSITE" id="PS51192"/>
    </source>
</evidence>
<proteinExistence type="predicted"/>
<dbReference type="Pfam" id="PF04851">
    <property type="entry name" value="ResIII"/>
    <property type="match status" value="1"/>
</dbReference>
<keyword evidence="4" id="KW-0547">Nucleotide-binding</keyword>
<dbReference type="Gene3D" id="3.40.50.300">
    <property type="entry name" value="P-loop containing nucleotide triphosphate hydrolases"/>
    <property type="match status" value="2"/>
</dbReference>
<dbReference type="InterPro" id="IPR001736">
    <property type="entry name" value="PLipase_D/transphosphatidylase"/>
</dbReference>
<dbReference type="Pfam" id="PF11907">
    <property type="entry name" value="DUF3427"/>
    <property type="match status" value="1"/>
</dbReference>
<dbReference type="PANTHER" id="PTHR47396">
    <property type="entry name" value="TYPE I RESTRICTION ENZYME ECOKI R PROTEIN"/>
    <property type="match status" value="1"/>
</dbReference>
<dbReference type="InterPro" id="IPR050742">
    <property type="entry name" value="Helicase_Restrict-Modif_Enz"/>
</dbReference>
<keyword evidence="4" id="KW-0067">ATP-binding</keyword>
<dbReference type="AlphaFoldDB" id="A0A7W9E3H6"/>
<dbReference type="PANTHER" id="PTHR47396:SF1">
    <property type="entry name" value="ATP-DEPENDENT HELICASE IRC3-RELATED"/>
    <property type="match status" value="1"/>
</dbReference>
<dbReference type="PROSITE" id="PS50035">
    <property type="entry name" value="PLD"/>
    <property type="match status" value="1"/>
</dbReference>
<dbReference type="CDD" id="cd18032">
    <property type="entry name" value="DEXHc_RE_I_III_res"/>
    <property type="match status" value="1"/>
</dbReference>
<dbReference type="InterPro" id="IPR027417">
    <property type="entry name" value="P-loop_NTPase"/>
</dbReference>
<dbReference type="InterPro" id="IPR058403">
    <property type="entry name" value="DUF8090"/>
</dbReference>
<name>A0A7W9E3H6_9MICO</name>
<dbReference type="SUPFAM" id="SSF52540">
    <property type="entry name" value="P-loop containing nucleoside triphosphate hydrolases"/>
    <property type="match status" value="1"/>
</dbReference>
<evidence type="ECO:0000259" key="1">
    <source>
        <dbReference type="PROSITE" id="PS50035"/>
    </source>
</evidence>
<dbReference type="PROSITE" id="PS51192">
    <property type="entry name" value="HELICASE_ATP_BIND_1"/>
    <property type="match status" value="1"/>
</dbReference>
<accession>A0A7W9E3H6</accession>
<keyword evidence="4" id="KW-0378">Hydrolase</keyword>
<dbReference type="CDD" id="cd18799">
    <property type="entry name" value="SF2_C_EcoAI-like"/>
    <property type="match status" value="1"/>
</dbReference>
<dbReference type="Gene3D" id="3.30.870.10">
    <property type="entry name" value="Endonuclease Chain A"/>
    <property type="match status" value="1"/>
</dbReference>
<dbReference type="Pfam" id="PF13091">
    <property type="entry name" value="PLDc_2"/>
    <property type="match status" value="1"/>
</dbReference>
<evidence type="ECO:0000313" key="4">
    <source>
        <dbReference type="EMBL" id="MBB5639910.1"/>
    </source>
</evidence>
<feature type="domain" description="Helicase C-terminal" evidence="3">
    <location>
        <begin position="431"/>
        <end position="592"/>
    </location>
</feature>
<gene>
    <name evidence="4" type="ORF">BJ997_000458</name>
</gene>
<feature type="domain" description="PLD phosphodiesterase" evidence="1">
    <location>
        <begin position="113"/>
        <end position="143"/>
    </location>
</feature>
<dbReference type="EMBL" id="JACHBQ010000001">
    <property type="protein sequence ID" value="MBB5639910.1"/>
    <property type="molecule type" value="Genomic_DNA"/>
</dbReference>
<feature type="domain" description="Helicase ATP-binding" evidence="2">
    <location>
        <begin position="233"/>
        <end position="385"/>
    </location>
</feature>
<dbReference type="CDD" id="cd09204">
    <property type="entry name" value="PLDc_N_DEXD_b2"/>
    <property type="match status" value="1"/>
</dbReference>
<dbReference type="GO" id="GO:0005829">
    <property type="term" value="C:cytosol"/>
    <property type="evidence" value="ECO:0007669"/>
    <property type="project" value="TreeGrafter"/>
</dbReference>
<protein>
    <submittedName>
        <fullName evidence="4">Superfamily II DNA or RNA helicase/HKD family nuclease</fullName>
    </submittedName>
</protein>
<sequence>MSAAIRQLTIDTTFGFLDAQVKADQVFHPMLVSNSDGNTMLRAIRDELKRSKHFVFSVAFITPSAIAMLKQAILDFQGSGTIITSTYLGFNAPGAFRELLNLDGIRVFVHPDSAAGFHAKGYIFEQEATTTAIVGSSNLTERALLQNHEWNLRFSALPDGDIVQQLNRAARVHIEASVELTEEWIDQYELTWSARVRQAPLGGNPIEESVDLPPSGEILPNAMQIEALAEIAALRDSGETRGVVISATGTGKTILSALDVRTSAPKRMLFIVHREQILDRAICEFKRVLGARDSDFGKFVGAKHEIDRRYVFASIQSLSRPENLAAIEPDAFDYVLIDEVHRAGAESYRRVIDHLEPAFLLGMTATPERTDDFNVFELFHYNVPYEIRLQKALEADMLAPFHYYGVTDFEMDNGEVIDELADLRRLVASERVDHLVSTIERYGHVGVPVRGLIFCSKNAEAAELSVLLNLRKVHGKQLRTRALSGNDPVDERELAVQMLERGELDYIATVDIFNEGIDIPSVNQVIMLRQTLSSIVFTQQLGRGLRKAAGKDHLVVIDFIGNYDNNYLIPIALFGDSSLNKDSIRKKIIDAQEAGAIAGLSSVNFDAISRERIFASLATTTLDSMTNLKKAFVELQNRLGRAPLLLDFARLELVDPTVIATKQRNYWRFLHKVKAIDEPAGAYEDSVLTFLSEELLNGKRPHELLLLTELLSRPGALDVEDFREILEASGLAAEPKTLASVLAILNLSFFKKAEMDKYGAAPLVTLHDGAYALGEKFLTAWNKEPVFQDHVRDVLASGLYLARHRYRWSGELEVGQRYSRKDVCRLLNWKSNEQSTMYGYKVDFISNSCPIFVTYHKGADVSESTKYPDEFLNPSTLTWYSKPQRTLASPDVKAIVENRLPLHVFAKKDDAEGTDFYYMGRATSQDAQQTKISGGCGKSLDIVTMTLA</sequence>
<dbReference type="SMART" id="SM00490">
    <property type="entry name" value="HELICc"/>
    <property type="match status" value="1"/>
</dbReference>
<dbReference type="GO" id="GO:0005524">
    <property type="term" value="F:ATP binding"/>
    <property type="evidence" value="ECO:0007669"/>
    <property type="project" value="InterPro"/>
</dbReference>
<evidence type="ECO:0000313" key="5">
    <source>
        <dbReference type="Proteomes" id="UP000561726"/>
    </source>
</evidence>
<dbReference type="SMART" id="SM00487">
    <property type="entry name" value="DEXDc"/>
    <property type="match status" value="1"/>
</dbReference>
<dbReference type="SUPFAM" id="SSF56024">
    <property type="entry name" value="Phospholipase D/nuclease"/>
    <property type="match status" value="1"/>
</dbReference>
<dbReference type="InterPro" id="IPR021835">
    <property type="entry name" value="DUF3427"/>
</dbReference>
<dbReference type="GO" id="GO:0006793">
    <property type="term" value="P:phosphorus metabolic process"/>
    <property type="evidence" value="ECO:0007669"/>
    <property type="project" value="UniProtKB-ARBA"/>
</dbReference>
<comment type="caution">
    <text evidence="4">The sequence shown here is derived from an EMBL/GenBank/DDBJ whole genome shotgun (WGS) entry which is preliminary data.</text>
</comment>
<reference evidence="4 5" key="1">
    <citation type="submission" date="2020-08" db="EMBL/GenBank/DDBJ databases">
        <title>Sequencing the genomes of 1000 actinobacteria strains.</title>
        <authorList>
            <person name="Klenk H.-P."/>
        </authorList>
    </citation>
    <scope>NUCLEOTIDE SEQUENCE [LARGE SCALE GENOMIC DNA]</scope>
    <source>
        <strain evidence="4 5">DSM 21065</strain>
    </source>
</reference>
<dbReference type="GO" id="GO:0003677">
    <property type="term" value="F:DNA binding"/>
    <property type="evidence" value="ECO:0007669"/>
    <property type="project" value="InterPro"/>
</dbReference>
<dbReference type="Pfam" id="PF26350">
    <property type="entry name" value="DUF8090"/>
    <property type="match status" value="1"/>
</dbReference>
<dbReference type="InterPro" id="IPR025202">
    <property type="entry name" value="PLD-like_dom"/>
</dbReference>
<organism evidence="4 5">
    <name type="scientific">Cryobacterium roopkundense</name>
    <dbReference type="NCBI Taxonomy" id="1001240"/>
    <lineage>
        <taxon>Bacteria</taxon>
        <taxon>Bacillati</taxon>
        <taxon>Actinomycetota</taxon>
        <taxon>Actinomycetes</taxon>
        <taxon>Micrococcales</taxon>
        <taxon>Microbacteriaceae</taxon>
        <taxon>Cryobacterium</taxon>
    </lineage>
</organism>
<dbReference type="Proteomes" id="UP000561726">
    <property type="component" value="Unassembled WGS sequence"/>
</dbReference>
<evidence type="ECO:0000259" key="3">
    <source>
        <dbReference type="PROSITE" id="PS51194"/>
    </source>
</evidence>
<dbReference type="InterPro" id="IPR014001">
    <property type="entry name" value="Helicase_ATP-bd"/>
</dbReference>
<keyword evidence="4" id="KW-0347">Helicase</keyword>
<dbReference type="GO" id="GO:0016787">
    <property type="term" value="F:hydrolase activity"/>
    <property type="evidence" value="ECO:0007669"/>
    <property type="project" value="InterPro"/>
</dbReference>
<dbReference type="Pfam" id="PF00271">
    <property type="entry name" value="Helicase_C"/>
    <property type="match status" value="1"/>
</dbReference>
<dbReference type="InterPro" id="IPR006935">
    <property type="entry name" value="Helicase/UvrB_N"/>
</dbReference>
<dbReference type="InterPro" id="IPR001650">
    <property type="entry name" value="Helicase_C-like"/>
</dbReference>
<dbReference type="RefSeq" id="WP_338080916.1">
    <property type="nucleotide sequence ID" value="NZ_JACHBQ010000001.1"/>
</dbReference>
<dbReference type="GO" id="GO:0004386">
    <property type="term" value="F:helicase activity"/>
    <property type="evidence" value="ECO:0007669"/>
    <property type="project" value="UniProtKB-KW"/>
</dbReference>